<evidence type="ECO:0000313" key="2">
    <source>
        <dbReference type="Proteomes" id="UP000028703"/>
    </source>
</evidence>
<reference evidence="1 2" key="1">
    <citation type="submission" date="2014-07" db="EMBL/GenBank/DDBJ databases">
        <title>Genome of Chryseobacterium luteum DSM 18605.</title>
        <authorList>
            <person name="Stropko S.J."/>
            <person name="Pipes S.E."/>
            <person name="Newman J.D."/>
        </authorList>
    </citation>
    <scope>NUCLEOTIDE SEQUENCE [LARGE SCALE GENOMIC DNA]</scope>
    <source>
        <strain evidence="1 2">DSM 18605</strain>
    </source>
</reference>
<dbReference type="AlphaFoldDB" id="A0A085YY29"/>
<evidence type="ECO:0000313" key="1">
    <source>
        <dbReference type="EMBL" id="KFE97092.1"/>
    </source>
</evidence>
<name>A0A085YY29_9FLAO</name>
<proteinExistence type="predicted"/>
<sequence>MDAILKKLNSQKNIQFSIDKPNPKSKQKHCLVSIYQTADYIIYYPLYLEDLKLPITVGRVSGGNILIYSKKDKHYLALSYTAGEYIHRKDKKYMKLKFNFKRWDLINSQSVLLDNSLKPIKYIFFPSELHNVTSEIKDITMTVQDYYNNKAYDVTLNTSFYNIPLNQLFSNFYLKNEEEYLSEPVEDADFFMFLKDKKICRCKQSK</sequence>
<protein>
    <submittedName>
        <fullName evidence="1">Uncharacterized protein</fullName>
    </submittedName>
</protein>
<dbReference type="Proteomes" id="UP000028703">
    <property type="component" value="Unassembled WGS sequence"/>
</dbReference>
<keyword evidence="2" id="KW-1185">Reference proteome</keyword>
<organism evidence="1 2">
    <name type="scientific">Chryseobacterium luteum</name>
    <dbReference type="NCBI Taxonomy" id="421531"/>
    <lineage>
        <taxon>Bacteria</taxon>
        <taxon>Pseudomonadati</taxon>
        <taxon>Bacteroidota</taxon>
        <taxon>Flavobacteriia</taxon>
        <taxon>Flavobacteriales</taxon>
        <taxon>Weeksellaceae</taxon>
        <taxon>Chryseobacterium group</taxon>
        <taxon>Chryseobacterium</taxon>
    </lineage>
</organism>
<comment type="caution">
    <text evidence="1">The sequence shown here is derived from an EMBL/GenBank/DDBJ whole genome shotgun (WGS) entry which is preliminary data.</text>
</comment>
<accession>A0A085YY29</accession>
<gene>
    <name evidence="1" type="ORF">IX38_21445</name>
</gene>
<dbReference type="EMBL" id="JPRO01000030">
    <property type="protein sequence ID" value="KFE97092.1"/>
    <property type="molecule type" value="Genomic_DNA"/>
</dbReference>